<feature type="binding site" evidence="2">
    <location>
        <position position="93"/>
    </location>
    <ligand>
        <name>Fe cation</name>
        <dbReference type="ChEBI" id="CHEBI:24875"/>
    </ligand>
</feature>
<comment type="function">
    <text evidence="2">Removes the formyl group from the N-terminal Met of newly synthesized proteins. Requires at least a dipeptide for an efficient rate of reaction. N-terminal L-methionine is a prerequisite for activity but the enzyme has broad specificity at other positions.</text>
</comment>
<dbReference type="GO" id="GO:0042586">
    <property type="term" value="F:peptide deformylase activity"/>
    <property type="evidence" value="ECO:0007669"/>
    <property type="project" value="UniProtKB-UniRule"/>
</dbReference>
<name>A0A8J6UIE6_9BACT</name>
<organism evidence="3 4">
    <name type="scientific">Pelovirga terrestris</name>
    <dbReference type="NCBI Taxonomy" id="2771352"/>
    <lineage>
        <taxon>Bacteria</taxon>
        <taxon>Pseudomonadati</taxon>
        <taxon>Thermodesulfobacteriota</taxon>
        <taxon>Desulfuromonadia</taxon>
        <taxon>Geobacterales</taxon>
        <taxon>Geobacteraceae</taxon>
        <taxon>Pelovirga</taxon>
    </lineage>
</organism>
<comment type="caution">
    <text evidence="3">The sequence shown here is derived from an EMBL/GenBank/DDBJ whole genome shotgun (WGS) entry which is preliminary data.</text>
</comment>
<dbReference type="InterPro" id="IPR036821">
    <property type="entry name" value="Peptide_deformylase_sf"/>
</dbReference>
<dbReference type="AlphaFoldDB" id="A0A8J6UIE6"/>
<dbReference type="Gene3D" id="3.90.45.10">
    <property type="entry name" value="Peptide deformylase"/>
    <property type="match status" value="1"/>
</dbReference>
<dbReference type="PANTHER" id="PTHR10458">
    <property type="entry name" value="PEPTIDE DEFORMYLASE"/>
    <property type="match status" value="1"/>
</dbReference>
<accession>A0A8J6UIE6</accession>
<keyword evidence="2" id="KW-0648">Protein biosynthesis</keyword>
<dbReference type="GO" id="GO:0046872">
    <property type="term" value="F:metal ion binding"/>
    <property type="evidence" value="ECO:0007669"/>
    <property type="project" value="UniProtKB-KW"/>
</dbReference>
<dbReference type="HAMAP" id="MF_00163">
    <property type="entry name" value="Pep_deformylase"/>
    <property type="match status" value="1"/>
</dbReference>
<dbReference type="RefSeq" id="WP_191155702.1">
    <property type="nucleotide sequence ID" value="NZ_JACWUN010000009.1"/>
</dbReference>
<keyword evidence="2" id="KW-0479">Metal-binding</keyword>
<dbReference type="PIRSF" id="PIRSF004749">
    <property type="entry name" value="Pep_def"/>
    <property type="match status" value="1"/>
</dbReference>
<proteinExistence type="inferred from homology"/>
<dbReference type="PANTHER" id="PTHR10458:SF22">
    <property type="entry name" value="PEPTIDE DEFORMYLASE"/>
    <property type="match status" value="1"/>
</dbReference>
<comment type="cofactor">
    <cofactor evidence="2">
        <name>Fe(2+)</name>
        <dbReference type="ChEBI" id="CHEBI:29033"/>
    </cofactor>
    <text evidence="2">Binds 1 Fe(2+) ion.</text>
</comment>
<dbReference type="EMBL" id="JACWUN010000009">
    <property type="protein sequence ID" value="MBD1400785.1"/>
    <property type="molecule type" value="Genomic_DNA"/>
</dbReference>
<keyword evidence="2" id="KW-0408">Iron</keyword>
<dbReference type="CDD" id="cd00487">
    <property type="entry name" value="Pep_deformylase"/>
    <property type="match status" value="1"/>
</dbReference>
<reference evidence="3" key="1">
    <citation type="submission" date="2020-09" db="EMBL/GenBank/DDBJ databases">
        <title>Pelobacter alkaliphilus sp. nov., a novel anaerobic arsenate-reducing bacterium from terrestrial mud volcano.</title>
        <authorList>
            <person name="Khomyakova M.A."/>
            <person name="Merkel A.Y."/>
            <person name="Slobodkin A.I."/>
        </authorList>
    </citation>
    <scope>NUCLEOTIDE SEQUENCE</scope>
    <source>
        <strain evidence="3">M08fum</strain>
    </source>
</reference>
<dbReference type="Proteomes" id="UP000632828">
    <property type="component" value="Unassembled WGS sequence"/>
</dbReference>
<evidence type="ECO:0000313" key="3">
    <source>
        <dbReference type="EMBL" id="MBD1400785.1"/>
    </source>
</evidence>
<evidence type="ECO:0000313" key="4">
    <source>
        <dbReference type="Proteomes" id="UP000632828"/>
    </source>
</evidence>
<dbReference type="NCBIfam" id="NF001159">
    <property type="entry name" value="PRK00150.1-3"/>
    <property type="match status" value="1"/>
</dbReference>
<dbReference type="PRINTS" id="PR01576">
    <property type="entry name" value="PDEFORMYLASE"/>
</dbReference>
<dbReference type="InterPro" id="IPR023635">
    <property type="entry name" value="Peptide_deformylase"/>
</dbReference>
<dbReference type="SUPFAM" id="SSF56420">
    <property type="entry name" value="Peptide deformylase"/>
    <property type="match status" value="1"/>
</dbReference>
<gene>
    <name evidence="2 3" type="primary">def</name>
    <name evidence="3" type="ORF">ICT70_08895</name>
</gene>
<feature type="active site" evidence="2">
    <location>
        <position position="136"/>
    </location>
</feature>
<comment type="catalytic activity">
    <reaction evidence="2">
        <text>N-terminal N-formyl-L-methionyl-[peptide] + H2O = N-terminal L-methionyl-[peptide] + formate</text>
        <dbReference type="Rhea" id="RHEA:24420"/>
        <dbReference type="Rhea" id="RHEA-COMP:10639"/>
        <dbReference type="Rhea" id="RHEA-COMP:10640"/>
        <dbReference type="ChEBI" id="CHEBI:15377"/>
        <dbReference type="ChEBI" id="CHEBI:15740"/>
        <dbReference type="ChEBI" id="CHEBI:49298"/>
        <dbReference type="ChEBI" id="CHEBI:64731"/>
        <dbReference type="EC" id="3.5.1.88"/>
    </reaction>
</comment>
<feature type="binding site" evidence="2">
    <location>
        <position position="135"/>
    </location>
    <ligand>
        <name>Fe cation</name>
        <dbReference type="ChEBI" id="CHEBI:24875"/>
    </ligand>
</feature>
<keyword evidence="4" id="KW-1185">Reference proteome</keyword>
<sequence length="174" mass="19379">MAIREILHYPEPLLKKKSAPVTVFDQQLQQLAQDMVETMYDAPGVGLAAPQVGELLRLIVLDCSGSDQPADLVVAANPEIIAAQGESYEEEGCLSIPGFCTAVKRHQEVTLRYQDPTGQVHERHADGLLAVGIQHEIDHLDGILFVDRLSPLKRSIFKKKYLKMLQEREAEHEA</sequence>
<dbReference type="GO" id="GO:0006412">
    <property type="term" value="P:translation"/>
    <property type="evidence" value="ECO:0007669"/>
    <property type="project" value="UniProtKB-UniRule"/>
</dbReference>
<dbReference type="Pfam" id="PF01327">
    <property type="entry name" value="Pep_deformylase"/>
    <property type="match status" value="1"/>
</dbReference>
<dbReference type="NCBIfam" id="TIGR00079">
    <property type="entry name" value="pept_deformyl"/>
    <property type="match status" value="1"/>
</dbReference>
<evidence type="ECO:0000256" key="1">
    <source>
        <dbReference type="ARBA" id="ARBA00010759"/>
    </source>
</evidence>
<comment type="similarity">
    <text evidence="1 2">Belongs to the polypeptide deformylase family.</text>
</comment>
<protein>
    <recommendedName>
        <fullName evidence="2">Peptide deformylase</fullName>
        <shortName evidence="2">PDF</shortName>
        <ecNumber evidence="2">3.5.1.88</ecNumber>
    </recommendedName>
    <alternativeName>
        <fullName evidence="2">Polypeptide deformylase</fullName>
    </alternativeName>
</protein>
<dbReference type="EC" id="3.5.1.88" evidence="2"/>
<evidence type="ECO:0000256" key="2">
    <source>
        <dbReference type="HAMAP-Rule" id="MF_00163"/>
    </source>
</evidence>
<keyword evidence="2 3" id="KW-0378">Hydrolase</keyword>
<feature type="binding site" evidence="2">
    <location>
        <position position="139"/>
    </location>
    <ligand>
        <name>Fe cation</name>
        <dbReference type="ChEBI" id="CHEBI:24875"/>
    </ligand>
</feature>